<name>A0A6L4X0C2_9BIFI</name>
<sequence>METDIQLVSDGEGLAVIGNNDDIMAFLQSEGLDSIPLTLQRRGGEALQVGANLAQESGRWVKITQASVEKIRKYGLVTNSKTGLSTGVIGKGGYAGFKGNVQFENLYNAVSLANPMVLANIGAMMTQMAMQQQLDQITDYLASIDEKVDDILRAQKDAVLSSMIGASIVLDDATVEQEHNGRVSEITWSKIQAIPTTIATTQAYALRQLDAISEKMENKARLKDMAETSQQQEAPIREWLAVLAKCIQMQDICATLELNRVLDSSPDDINQQRLAILDNREKRLKLITHTTEQLFQRLSGNIAMANAKVLLHPSLAKTIAESNRRMADDVNKFNVKIGIELNEQDLRTKKWLEAAKEVRDKVIETGAEQFDSAKQLSGELADSTGRTVKAATGVAARGIANAAYFVGDNLNKIASANASASDDAAADEATSEATSSMGQQISREEGQQPQLIDAPADVPKR</sequence>
<reference evidence="3 4" key="1">
    <citation type="submission" date="2019-10" db="EMBL/GenBank/DDBJ databases">
        <title>Bifidobacterium from non-human primates.</title>
        <authorList>
            <person name="Modesto M."/>
        </authorList>
    </citation>
    <scope>NUCLEOTIDE SEQUENCE [LARGE SCALE GENOMIC DNA]</scope>
    <source>
        <strain evidence="3 4">TREM</strain>
    </source>
</reference>
<comment type="caution">
    <text evidence="2">The sequence shown here is derived from an EMBL/GenBank/DDBJ whole genome shotgun (WGS) entry which is preliminary data.</text>
</comment>
<organism evidence="2 5">
    <name type="scientific">Bifidobacterium ramosum</name>
    <dbReference type="NCBI Taxonomy" id="1798158"/>
    <lineage>
        <taxon>Bacteria</taxon>
        <taxon>Bacillati</taxon>
        <taxon>Actinomycetota</taxon>
        <taxon>Actinomycetes</taxon>
        <taxon>Bifidobacteriales</taxon>
        <taxon>Bifidobacteriaceae</taxon>
        <taxon>Bifidobacterium</taxon>
    </lineage>
</organism>
<feature type="region of interest" description="Disordered" evidence="1">
    <location>
        <begin position="418"/>
        <end position="461"/>
    </location>
</feature>
<dbReference type="Proteomes" id="UP000469943">
    <property type="component" value="Unassembled WGS sequence"/>
</dbReference>
<dbReference type="AlphaFoldDB" id="A0A6L4X0C2"/>
<reference evidence="2 5" key="2">
    <citation type="submission" date="2019-10" db="EMBL/GenBank/DDBJ databases">
        <title>Characterization of the phylogenetic diversity of two novel species belonging to the genus Bifidobacterium: Bifidobacterium cebidarum sp. nov. and Bifidobacterium leontopitheci sp. nov.</title>
        <authorList>
            <person name="Lugli G.A."/>
            <person name="Duranti S."/>
            <person name="Milani C."/>
            <person name="Turroni F."/>
            <person name="Ventura M."/>
        </authorList>
    </citation>
    <scope>NUCLEOTIDE SEQUENCE [LARGE SCALE GENOMIC DNA]</scope>
    <source>
        <strain evidence="2 5">DSM 100688</strain>
    </source>
</reference>
<accession>A0A6L4X0C2</accession>
<protein>
    <submittedName>
        <fullName evidence="2">Uncharacterized protein</fullName>
    </submittedName>
</protein>
<proteinExistence type="predicted"/>
<evidence type="ECO:0000256" key="1">
    <source>
        <dbReference type="SAM" id="MobiDB-lite"/>
    </source>
</evidence>
<dbReference type="OrthoDB" id="4391631at2"/>
<dbReference type="EMBL" id="WBSM01000004">
    <property type="protein sequence ID" value="KAB8288170.1"/>
    <property type="molecule type" value="Genomic_DNA"/>
</dbReference>
<gene>
    <name evidence="2" type="ORF">DSM100688_1045</name>
    <name evidence="3" type="ORF">GFD24_07220</name>
</gene>
<evidence type="ECO:0000313" key="3">
    <source>
        <dbReference type="EMBL" id="NEG71993.1"/>
    </source>
</evidence>
<evidence type="ECO:0000313" key="4">
    <source>
        <dbReference type="Proteomes" id="UP000469943"/>
    </source>
</evidence>
<dbReference type="RefSeq" id="WP_152358129.1">
    <property type="nucleotide sequence ID" value="NZ_WBSM01000004.1"/>
</dbReference>
<evidence type="ECO:0000313" key="5">
    <source>
        <dbReference type="Proteomes" id="UP000482084"/>
    </source>
</evidence>
<evidence type="ECO:0000313" key="2">
    <source>
        <dbReference type="EMBL" id="KAB8288170.1"/>
    </source>
</evidence>
<dbReference type="Proteomes" id="UP000482084">
    <property type="component" value="Unassembled WGS sequence"/>
</dbReference>
<dbReference type="EMBL" id="WHZX01000005">
    <property type="protein sequence ID" value="NEG71993.1"/>
    <property type="molecule type" value="Genomic_DNA"/>
</dbReference>
<keyword evidence="5" id="KW-1185">Reference proteome</keyword>